<dbReference type="GO" id="GO:0045333">
    <property type="term" value="P:cellular respiration"/>
    <property type="evidence" value="ECO:0007669"/>
    <property type="project" value="UniProtKB-ARBA"/>
</dbReference>
<dbReference type="GO" id="GO:0008863">
    <property type="term" value="F:formate dehydrogenase (NAD+) activity"/>
    <property type="evidence" value="ECO:0007669"/>
    <property type="project" value="InterPro"/>
</dbReference>
<dbReference type="SUPFAM" id="SSF53706">
    <property type="entry name" value="Formate dehydrogenase/DMSO reductase, domains 1-3"/>
    <property type="match status" value="1"/>
</dbReference>
<dbReference type="Gene3D" id="3.40.228.10">
    <property type="entry name" value="Dimethylsulfoxide Reductase, domain 2"/>
    <property type="match status" value="1"/>
</dbReference>
<dbReference type="GO" id="GO:0043546">
    <property type="term" value="F:molybdopterin cofactor binding"/>
    <property type="evidence" value="ECO:0007669"/>
    <property type="project" value="InterPro"/>
</dbReference>
<dbReference type="GO" id="GO:1990204">
    <property type="term" value="C:oxidoreductase complex"/>
    <property type="evidence" value="ECO:0007669"/>
    <property type="project" value="UniProtKB-ARBA"/>
</dbReference>
<dbReference type="RefSeq" id="WP_158187016.1">
    <property type="nucleotide sequence ID" value="NZ_CP046902.1"/>
</dbReference>
<comment type="cofactor">
    <cofactor evidence="1">
        <name>Mo-bis(molybdopterin guanine dinucleotide)</name>
        <dbReference type="ChEBI" id="CHEBI:60539"/>
    </cofactor>
</comment>
<dbReference type="InterPro" id="IPR037951">
    <property type="entry name" value="MopB_CT_YdeP"/>
</dbReference>
<dbReference type="InterPro" id="IPR050123">
    <property type="entry name" value="Prok_molybdopt-oxidoreductase"/>
</dbReference>
<sequence length="787" mass="86507">MSQPTFKPYDAPSGGWGSAYSVANILIREKIPLTGASLLLKQNKPIDGFACVSCAWAKPHPSRPLSFCENGAKATAWENTSRRCGPEFFHRHTVSELLNWTDFDLEQQGRLTHPLRYDPASDRYQPVSWDQAFEEIGRTLKAMADPNEVVFYMSGRASLETAYMYALLARMYGTNNLPDSSNMCHESSSVALPESIGVPVATVTLNDLEKMDGMLFFGQNTGTCSPRMLHDLQQARERGAPIITFNPIRERGLERFVNPQSPREMLTPDETKISTQYHQLKIGGDIAAISGMCKALFDMDAAAVAAGRPGVLDRAFIEEHTHGFEAFKARMVGYSWPVLERRSGLSRSAMEAAAVSYASCKRVVAAYGMGLTQHRHGVEAIQMLVNLLLLRGNMGKEGAGILPVRGHSNVQGQRTVGITEKAEKVPTDNLRRQFGFEPPSDDGVNTVEACEGILAGKIKGFIAMGGNFVRAVPDTLQMEPAWRNLQLSVQISTKLNRSHLITGKVSYILPCLGRTEIDRQATGEQRNTTEDSTGCIRAWRGVAEPADERLLSEPAIVARLAKATLAANPHLDWDAWVGDYGLVRNAIAESYPEIFHDFNVRMMEPGGFHRPLGASKREWATESGKANFILPSTLAEDPDTEQGGHEQRDVLQLMTLRSNDQFNTTVYGYNDRFRGIQGTRAVVLMNSNDMARLGLAEGDKIQAVTVVDDGVHRAVGPLRVTAYNIPEGCCAGYYPECNALLPVWHHAKRSKVPAAKSIPVRLRKVIAFSDDPSVPAEPNPPANRGAA</sequence>
<dbReference type="NCBIfam" id="TIGR01701">
    <property type="entry name" value="Fdhalpha-like"/>
    <property type="match status" value="1"/>
</dbReference>
<evidence type="ECO:0000256" key="4">
    <source>
        <dbReference type="ARBA" id="ARBA00022485"/>
    </source>
</evidence>
<dbReference type="Gene3D" id="3.40.50.740">
    <property type="match status" value="1"/>
</dbReference>
<dbReference type="InterPro" id="IPR010046">
    <property type="entry name" value="Mopterin_OxRdtse_a_bac"/>
</dbReference>
<accession>A0A6I6LSY5</accession>
<evidence type="ECO:0000313" key="12">
    <source>
        <dbReference type="EMBL" id="QGZ29431.1"/>
    </source>
</evidence>
<feature type="domain" description="Molybdopterin dinucleotide-binding" evidence="11">
    <location>
        <begin position="651"/>
        <end position="756"/>
    </location>
</feature>
<comment type="similarity">
    <text evidence="3">Belongs to the prokaryotic molybdopterin-containing oxidoreductase family.</text>
</comment>
<keyword evidence="9" id="KW-0411">Iron-sulfur</keyword>
<proteinExistence type="inferred from homology"/>
<dbReference type="GO" id="GO:0030151">
    <property type="term" value="F:molybdenum ion binding"/>
    <property type="evidence" value="ECO:0007669"/>
    <property type="project" value="InterPro"/>
</dbReference>
<evidence type="ECO:0000256" key="5">
    <source>
        <dbReference type="ARBA" id="ARBA00022505"/>
    </source>
</evidence>
<evidence type="ECO:0000256" key="3">
    <source>
        <dbReference type="ARBA" id="ARBA00010312"/>
    </source>
</evidence>
<dbReference type="Pfam" id="PF01568">
    <property type="entry name" value="Molydop_binding"/>
    <property type="match status" value="1"/>
</dbReference>
<keyword evidence="8" id="KW-0408">Iron</keyword>
<keyword evidence="4" id="KW-0004">4Fe-4S</keyword>
<dbReference type="InterPro" id="IPR006657">
    <property type="entry name" value="MoPterin_dinucl-bd_dom"/>
</dbReference>
<keyword evidence="5" id="KW-0500">Molybdenum</keyword>
<dbReference type="PIRSF" id="PIRSF000144">
    <property type="entry name" value="CbbBc"/>
    <property type="match status" value="1"/>
</dbReference>
<name>A0A6I6LSY5_STUST</name>
<dbReference type="EMBL" id="CP046902">
    <property type="protein sequence ID" value="QGZ29431.1"/>
    <property type="molecule type" value="Genomic_DNA"/>
</dbReference>
<dbReference type="AlphaFoldDB" id="A0A6I6LSY5"/>
<dbReference type="GO" id="GO:0016020">
    <property type="term" value="C:membrane"/>
    <property type="evidence" value="ECO:0007669"/>
    <property type="project" value="TreeGrafter"/>
</dbReference>
<dbReference type="OrthoDB" id="5287431at2"/>
<gene>
    <name evidence="12" type="ORF">GQA94_04850</name>
</gene>
<evidence type="ECO:0000256" key="2">
    <source>
        <dbReference type="ARBA" id="ARBA00001966"/>
    </source>
</evidence>
<feature type="domain" description="Molybdopterin oxidoreductase" evidence="10">
    <location>
        <begin position="110"/>
        <end position="489"/>
    </location>
</feature>
<evidence type="ECO:0000256" key="7">
    <source>
        <dbReference type="ARBA" id="ARBA00023002"/>
    </source>
</evidence>
<evidence type="ECO:0000256" key="1">
    <source>
        <dbReference type="ARBA" id="ARBA00001942"/>
    </source>
</evidence>
<dbReference type="PANTHER" id="PTHR43105">
    <property type="entry name" value="RESPIRATORY NITRATE REDUCTASE"/>
    <property type="match status" value="1"/>
</dbReference>
<evidence type="ECO:0000313" key="13">
    <source>
        <dbReference type="Proteomes" id="UP000438983"/>
    </source>
</evidence>
<dbReference type="Gene3D" id="2.40.40.20">
    <property type="match status" value="1"/>
</dbReference>
<evidence type="ECO:0000256" key="6">
    <source>
        <dbReference type="ARBA" id="ARBA00022723"/>
    </source>
</evidence>
<dbReference type="CDD" id="cd02767">
    <property type="entry name" value="MopB_ydeP"/>
    <property type="match status" value="1"/>
</dbReference>
<evidence type="ECO:0000256" key="9">
    <source>
        <dbReference type="ARBA" id="ARBA00023014"/>
    </source>
</evidence>
<evidence type="ECO:0000256" key="8">
    <source>
        <dbReference type="ARBA" id="ARBA00023004"/>
    </source>
</evidence>
<dbReference type="Pfam" id="PF00384">
    <property type="entry name" value="Molybdopterin"/>
    <property type="match status" value="1"/>
</dbReference>
<dbReference type="CDD" id="cd02787">
    <property type="entry name" value="MopB_CT_ydeP"/>
    <property type="match status" value="1"/>
</dbReference>
<dbReference type="Proteomes" id="UP000438983">
    <property type="component" value="Chromosome"/>
</dbReference>
<organism evidence="12 13">
    <name type="scientific">Stutzerimonas stutzeri</name>
    <name type="common">Pseudomonas stutzeri</name>
    <dbReference type="NCBI Taxonomy" id="316"/>
    <lineage>
        <taxon>Bacteria</taxon>
        <taxon>Pseudomonadati</taxon>
        <taxon>Pseudomonadota</taxon>
        <taxon>Gammaproteobacteria</taxon>
        <taxon>Pseudomonadales</taxon>
        <taxon>Pseudomonadaceae</taxon>
        <taxon>Stutzerimonas</taxon>
    </lineage>
</organism>
<keyword evidence="7" id="KW-0560">Oxidoreductase</keyword>
<reference evidence="12 13" key="1">
    <citation type="submission" date="2019-12" db="EMBL/GenBank/DDBJ databases">
        <title>Complete genome sequence of Pseudomonas stutzeri.</title>
        <authorList>
            <person name="Lim S.R."/>
            <person name="Kim J.H."/>
        </authorList>
    </citation>
    <scope>NUCLEOTIDE SEQUENCE [LARGE SCALE GENOMIC DNA]</scope>
    <source>
        <strain evidence="12 13">PM101005</strain>
    </source>
</reference>
<dbReference type="InterPro" id="IPR009010">
    <property type="entry name" value="Asp_de-COase-like_dom_sf"/>
</dbReference>
<dbReference type="InterPro" id="IPR041953">
    <property type="entry name" value="YdeP_MopB"/>
</dbReference>
<dbReference type="GO" id="GO:0051539">
    <property type="term" value="F:4 iron, 4 sulfur cluster binding"/>
    <property type="evidence" value="ECO:0007669"/>
    <property type="project" value="UniProtKB-KW"/>
</dbReference>
<dbReference type="SUPFAM" id="SSF50692">
    <property type="entry name" value="ADC-like"/>
    <property type="match status" value="1"/>
</dbReference>
<protein>
    <submittedName>
        <fullName evidence="12">FdhF/YdeP family oxidoreductase</fullName>
    </submittedName>
</protein>
<keyword evidence="6" id="KW-0479">Metal-binding</keyword>
<evidence type="ECO:0000259" key="11">
    <source>
        <dbReference type="Pfam" id="PF01568"/>
    </source>
</evidence>
<comment type="cofactor">
    <cofactor evidence="2">
        <name>[4Fe-4S] cluster</name>
        <dbReference type="ChEBI" id="CHEBI:49883"/>
    </cofactor>
</comment>
<dbReference type="PANTHER" id="PTHR43105:SF4">
    <property type="entry name" value="PROTEIN YDEP"/>
    <property type="match status" value="1"/>
</dbReference>
<dbReference type="InterPro" id="IPR006656">
    <property type="entry name" value="Mopterin_OxRdtase"/>
</dbReference>
<evidence type="ECO:0000259" key="10">
    <source>
        <dbReference type="Pfam" id="PF00384"/>
    </source>
</evidence>